<evidence type="ECO:0000256" key="4">
    <source>
        <dbReference type="ARBA" id="ARBA00022730"/>
    </source>
</evidence>
<organism evidence="14 15">
    <name type="scientific">Aquimarina atlantica</name>
    <dbReference type="NCBI Taxonomy" id="1317122"/>
    <lineage>
        <taxon>Bacteria</taxon>
        <taxon>Pseudomonadati</taxon>
        <taxon>Bacteroidota</taxon>
        <taxon>Flavobacteriia</taxon>
        <taxon>Flavobacteriales</taxon>
        <taxon>Flavobacteriaceae</taxon>
        <taxon>Aquimarina</taxon>
    </lineage>
</organism>
<evidence type="ECO:0000313" key="14">
    <source>
        <dbReference type="EMBL" id="EZH73131.1"/>
    </source>
</evidence>
<name>A0A023BT00_9FLAO</name>
<evidence type="ECO:0000256" key="7">
    <source>
        <dbReference type="ARBA" id="ARBA00022801"/>
    </source>
</evidence>
<dbReference type="CDD" id="cd03221">
    <property type="entry name" value="ABCF_EF-3"/>
    <property type="match status" value="2"/>
</dbReference>
<evidence type="ECO:0000256" key="1">
    <source>
        <dbReference type="ARBA" id="ARBA00005868"/>
    </source>
</evidence>
<dbReference type="RefSeq" id="WP_034242897.1">
    <property type="nucleotide sequence ID" value="NZ_AQRA01000006.1"/>
</dbReference>
<accession>A0A023BT00</accession>
<keyword evidence="3" id="KW-0820">tRNA-binding</keyword>
<dbReference type="OrthoDB" id="1521973at2"/>
<dbReference type="EMBL" id="AQRA01000006">
    <property type="protein sequence ID" value="EZH73131.1"/>
    <property type="molecule type" value="Genomic_DNA"/>
</dbReference>
<dbReference type="PROSITE" id="PS50893">
    <property type="entry name" value="ABC_TRANSPORTER_2"/>
    <property type="match status" value="2"/>
</dbReference>
<dbReference type="InterPro" id="IPR037118">
    <property type="entry name" value="Val-tRNA_synth_C_sf"/>
</dbReference>
<dbReference type="SMART" id="SM00382">
    <property type="entry name" value="AAA"/>
    <property type="match status" value="2"/>
</dbReference>
<dbReference type="Gene3D" id="1.10.287.380">
    <property type="entry name" value="Valyl-tRNA synthetase, C-terminal domain"/>
    <property type="match status" value="1"/>
</dbReference>
<dbReference type="InterPro" id="IPR027417">
    <property type="entry name" value="P-loop_NTPase"/>
</dbReference>
<keyword evidence="10" id="KW-0694">RNA-binding</keyword>
<comment type="similarity">
    <text evidence="1">Belongs to the ABC transporter superfamily. ABCF family. Translational throttle EttA subfamily.</text>
</comment>
<feature type="domain" description="ABC transporter" evidence="13">
    <location>
        <begin position="313"/>
        <end position="531"/>
    </location>
</feature>
<dbReference type="InterPro" id="IPR003593">
    <property type="entry name" value="AAA+_ATPase"/>
</dbReference>
<dbReference type="Gene3D" id="3.40.50.300">
    <property type="entry name" value="P-loop containing nucleotide triphosphate hydrolases"/>
    <property type="match status" value="2"/>
</dbReference>
<evidence type="ECO:0000256" key="11">
    <source>
        <dbReference type="ARBA" id="ARBA00022917"/>
    </source>
</evidence>
<dbReference type="GO" id="GO:0019843">
    <property type="term" value="F:rRNA binding"/>
    <property type="evidence" value="ECO:0007669"/>
    <property type="project" value="UniProtKB-KW"/>
</dbReference>
<dbReference type="STRING" id="1317122.ATO12_19165"/>
<dbReference type="GO" id="GO:0003677">
    <property type="term" value="F:DNA binding"/>
    <property type="evidence" value="ECO:0007669"/>
    <property type="project" value="InterPro"/>
</dbReference>
<dbReference type="PANTHER" id="PTHR42855:SF1">
    <property type="entry name" value="ABC TRANSPORTER DOMAIN-CONTAINING PROTEIN"/>
    <property type="match status" value="1"/>
</dbReference>
<dbReference type="Proteomes" id="UP000023541">
    <property type="component" value="Unassembled WGS sequence"/>
</dbReference>
<dbReference type="FunFam" id="3.40.50.300:FF:000183">
    <property type="entry name" value="ABC transporter ATP-binding protein yjjK"/>
    <property type="match status" value="1"/>
</dbReference>
<evidence type="ECO:0000256" key="2">
    <source>
        <dbReference type="ARBA" id="ARBA00022490"/>
    </source>
</evidence>
<evidence type="ECO:0000313" key="15">
    <source>
        <dbReference type="Proteomes" id="UP000023541"/>
    </source>
</evidence>
<keyword evidence="11" id="KW-0648">Protein biosynthesis</keyword>
<dbReference type="InterPro" id="IPR003439">
    <property type="entry name" value="ABC_transporter-like_ATP-bd"/>
</dbReference>
<dbReference type="Pfam" id="PF16326">
    <property type="entry name" value="ABC_tran_CTD"/>
    <property type="match status" value="1"/>
</dbReference>
<dbReference type="PROSITE" id="PS00211">
    <property type="entry name" value="ABC_TRANSPORTER_1"/>
    <property type="match status" value="1"/>
</dbReference>
<gene>
    <name evidence="14" type="ORF">ATO12_19165</name>
</gene>
<keyword evidence="9" id="KW-0810">Translation regulation</keyword>
<evidence type="ECO:0000256" key="10">
    <source>
        <dbReference type="ARBA" id="ARBA00022884"/>
    </source>
</evidence>
<dbReference type="GO" id="GO:0016887">
    <property type="term" value="F:ATP hydrolysis activity"/>
    <property type="evidence" value="ECO:0007669"/>
    <property type="project" value="InterPro"/>
</dbReference>
<dbReference type="InterPro" id="IPR051309">
    <property type="entry name" value="ABCF_ATPase"/>
</dbReference>
<dbReference type="GO" id="GO:0005524">
    <property type="term" value="F:ATP binding"/>
    <property type="evidence" value="ECO:0007669"/>
    <property type="project" value="UniProtKB-KW"/>
</dbReference>
<evidence type="ECO:0000256" key="8">
    <source>
        <dbReference type="ARBA" id="ARBA00022840"/>
    </source>
</evidence>
<comment type="caution">
    <text evidence="14">The sequence shown here is derived from an EMBL/GenBank/DDBJ whole genome shotgun (WGS) entry which is preliminary data.</text>
</comment>
<dbReference type="Pfam" id="PF00005">
    <property type="entry name" value="ABC_tran"/>
    <property type="match status" value="2"/>
</dbReference>
<dbReference type="GO" id="GO:0006417">
    <property type="term" value="P:regulation of translation"/>
    <property type="evidence" value="ECO:0007669"/>
    <property type="project" value="UniProtKB-KW"/>
</dbReference>
<dbReference type="SUPFAM" id="SSF52540">
    <property type="entry name" value="P-loop containing nucleoside triphosphate hydrolases"/>
    <property type="match status" value="2"/>
</dbReference>
<protein>
    <submittedName>
        <fullName evidence="14">ABC transporter</fullName>
    </submittedName>
</protein>
<evidence type="ECO:0000256" key="6">
    <source>
        <dbReference type="ARBA" id="ARBA00022741"/>
    </source>
</evidence>
<dbReference type="GO" id="GO:0000049">
    <property type="term" value="F:tRNA binding"/>
    <property type="evidence" value="ECO:0007669"/>
    <property type="project" value="UniProtKB-KW"/>
</dbReference>
<dbReference type="FunFam" id="3.40.50.300:FF:000011">
    <property type="entry name" value="Putative ABC transporter ATP-binding component"/>
    <property type="match status" value="1"/>
</dbReference>
<keyword evidence="2" id="KW-0963">Cytoplasm</keyword>
<dbReference type="InterPro" id="IPR017871">
    <property type="entry name" value="ABC_transporter-like_CS"/>
</dbReference>
<evidence type="ECO:0000259" key="13">
    <source>
        <dbReference type="PROSITE" id="PS50893"/>
    </source>
</evidence>
<reference evidence="14 15" key="1">
    <citation type="submission" date="2014-04" db="EMBL/GenBank/DDBJ databases">
        <title>Aquimarina sp. 22II-S11-z7 Genome Sequencing.</title>
        <authorList>
            <person name="Lai Q."/>
        </authorList>
    </citation>
    <scope>NUCLEOTIDE SEQUENCE [LARGE SCALE GENOMIC DNA]</scope>
    <source>
        <strain evidence="14 15">22II-S11-z7</strain>
    </source>
</reference>
<dbReference type="InterPro" id="IPR032524">
    <property type="entry name" value="ABC_tran_C"/>
</dbReference>
<keyword evidence="6" id="KW-0547">Nucleotide-binding</keyword>
<evidence type="ECO:0000256" key="5">
    <source>
        <dbReference type="ARBA" id="ARBA00022737"/>
    </source>
</evidence>
<sequence length="622" mass="72713">MNYVSVENIAKGFGERILFKNISFGINEGQKIGFVAKNGTGKTSLLDIVAGDEEPDEGQVVYRKNLKVAFLPQEPNLDPALTIEQTIFASDNDILQVINTYEKALLNPDDVENYQQAFEKMDAINAWDFETQYKQILFKLKLEDLTKKVSELSGGQKKRLALANILLSKPNLLYLDEPTNHLDLEMIEWLEEYFAKENFTLFMVTHDRYFLENVCNEIIELENGQLYSYKGNYAYYLANKEARIINEQITTDKAKQLYKKELDWMRRQPKARTTKSKSRIDDFYEIKERAHKRRNDHEVQLEINMERMGSKILELHKISKRFDNLILLDQFEYVFKKGERIGIIGKNGTGKSTFLNMITGAIPPDHGKIVIGDTIKFGYYTQSGITIKEGQKVIDVIREFGDYIPLKKGRQISAQQLLERFLFDRKKQYDFVEKLSGGERKRLYLCTVLIQNPNFLILDEPTNDLDIVTLNVLENFLLDFPGCLIVVSHDRYFMDKIVDHLFVFRGNGVIQDFPGNYTDYRIYEDSKEPEVKTSDPTETKVKNTWKKDNKAALSYNEQKEFNKIERELKKLELQKKEIENLFAEGNLDEEKINTESKKLQKIIQEIEENEMRWFELSEKMEE</sequence>
<dbReference type="eggNOG" id="COG0488">
    <property type="taxonomic scope" value="Bacteria"/>
</dbReference>
<evidence type="ECO:0000256" key="9">
    <source>
        <dbReference type="ARBA" id="ARBA00022845"/>
    </source>
</evidence>
<keyword evidence="7" id="KW-0378">Hydrolase</keyword>
<proteinExistence type="inferred from homology"/>
<evidence type="ECO:0000256" key="12">
    <source>
        <dbReference type="SAM" id="Coils"/>
    </source>
</evidence>
<keyword evidence="4" id="KW-0699">rRNA-binding</keyword>
<keyword evidence="5" id="KW-0677">Repeat</keyword>
<keyword evidence="8" id="KW-0067">ATP-binding</keyword>
<feature type="domain" description="ABC transporter" evidence="13">
    <location>
        <begin position="4"/>
        <end position="248"/>
    </location>
</feature>
<evidence type="ECO:0000256" key="3">
    <source>
        <dbReference type="ARBA" id="ARBA00022555"/>
    </source>
</evidence>
<keyword evidence="15" id="KW-1185">Reference proteome</keyword>
<dbReference type="AlphaFoldDB" id="A0A023BT00"/>
<dbReference type="Pfam" id="PF12848">
    <property type="entry name" value="ABC_tran_Xtn"/>
    <property type="match status" value="1"/>
</dbReference>
<dbReference type="PANTHER" id="PTHR42855">
    <property type="entry name" value="ABC TRANSPORTER ATP-BINDING SUBUNIT"/>
    <property type="match status" value="1"/>
</dbReference>
<dbReference type="InterPro" id="IPR032781">
    <property type="entry name" value="ABC_tran_Xtn"/>
</dbReference>
<keyword evidence="12" id="KW-0175">Coiled coil</keyword>
<feature type="coiled-coil region" evidence="12">
    <location>
        <begin position="554"/>
        <end position="612"/>
    </location>
</feature>
<dbReference type="GO" id="GO:0006412">
    <property type="term" value="P:translation"/>
    <property type="evidence" value="ECO:0007669"/>
    <property type="project" value="UniProtKB-KW"/>
</dbReference>